<sequence>MLLSHHWLCLVLLTILISPSYAAPTPPAPPLLPAQPANIAVPYTVKVVNKENGGMIETVTGAVANRVISLMKELDHFRNGQVKLTNVVRSSQTENPSKMAMDYFEVLGGPVCLISGDCYGYVVTTKTKYGKQDMRIGAVVIHHKNPESFTVDDYMPSRYVNQRIAVENHREKYLEFLRTLKPIETWKNAMANANGAQVHRSEQSKLRDIEHEINRPATPAPDANAVAPASHAHAAPLSMARPLPAGRPVPPSSARGREPLLSAGRRLPPLPAIRPLSRPLYPGSRLAPLQGLGTRPPLSAGRRLPPLPAIRPLRRPLHPGSRLAPLQGLGTRPEYPPGR</sequence>
<name>A0A9P5Q301_9AGAR</name>
<dbReference type="Proteomes" id="UP000772434">
    <property type="component" value="Unassembled WGS sequence"/>
</dbReference>
<organism evidence="3 4">
    <name type="scientific">Rhodocollybia butyracea</name>
    <dbReference type="NCBI Taxonomy" id="206335"/>
    <lineage>
        <taxon>Eukaryota</taxon>
        <taxon>Fungi</taxon>
        <taxon>Dikarya</taxon>
        <taxon>Basidiomycota</taxon>
        <taxon>Agaricomycotina</taxon>
        <taxon>Agaricomycetes</taxon>
        <taxon>Agaricomycetidae</taxon>
        <taxon>Agaricales</taxon>
        <taxon>Marasmiineae</taxon>
        <taxon>Omphalotaceae</taxon>
        <taxon>Rhodocollybia</taxon>
    </lineage>
</organism>
<gene>
    <name evidence="3" type="ORF">BDP27DRAFT_1318976</name>
</gene>
<keyword evidence="2" id="KW-0732">Signal</keyword>
<evidence type="ECO:0000313" key="3">
    <source>
        <dbReference type="EMBL" id="KAF9073152.1"/>
    </source>
</evidence>
<dbReference type="EMBL" id="JADNRY010000019">
    <property type="protein sequence ID" value="KAF9073152.1"/>
    <property type="molecule type" value="Genomic_DNA"/>
</dbReference>
<feature type="chain" id="PRO_5040128494" evidence="2">
    <location>
        <begin position="23"/>
        <end position="339"/>
    </location>
</feature>
<proteinExistence type="predicted"/>
<protein>
    <submittedName>
        <fullName evidence="3">Uncharacterized protein</fullName>
    </submittedName>
</protein>
<evidence type="ECO:0000256" key="2">
    <source>
        <dbReference type="SAM" id="SignalP"/>
    </source>
</evidence>
<comment type="caution">
    <text evidence="3">The sequence shown here is derived from an EMBL/GenBank/DDBJ whole genome shotgun (WGS) entry which is preliminary data.</text>
</comment>
<feature type="region of interest" description="Disordered" evidence="1">
    <location>
        <begin position="240"/>
        <end position="266"/>
    </location>
</feature>
<feature type="signal peptide" evidence="2">
    <location>
        <begin position="1"/>
        <end position="22"/>
    </location>
</feature>
<accession>A0A9P5Q301</accession>
<dbReference type="AlphaFoldDB" id="A0A9P5Q301"/>
<evidence type="ECO:0000256" key="1">
    <source>
        <dbReference type="SAM" id="MobiDB-lite"/>
    </source>
</evidence>
<feature type="region of interest" description="Disordered" evidence="1">
    <location>
        <begin position="287"/>
        <end position="339"/>
    </location>
</feature>
<keyword evidence="4" id="KW-1185">Reference proteome</keyword>
<evidence type="ECO:0000313" key="4">
    <source>
        <dbReference type="Proteomes" id="UP000772434"/>
    </source>
</evidence>
<reference evidence="3" key="1">
    <citation type="submission" date="2020-11" db="EMBL/GenBank/DDBJ databases">
        <authorList>
            <consortium name="DOE Joint Genome Institute"/>
            <person name="Ahrendt S."/>
            <person name="Riley R."/>
            <person name="Andreopoulos W."/>
            <person name="Labutti K."/>
            <person name="Pangilinan J."/>
            <person name="Ruiz-Duenas F.J."/>
            <person name="Barrasa J.M."/>
            <person name="Sanchez-Garcia M."/>
            <person name="Camarero S."/>
            <person name="Miyauchi S."/>
            <person name="Serrano A."/>
            <person name="Linde D."/>
            <person name="Babiker R."/>
            <person name="Drula E."/>
            <person name="Ayuso-Fernandez I."/>
            <person name="Pacheco R."/>
            <person name="Padilla G."/>
            <person name="Ferreira P."/>
            <person name="Barriuso J."/>
            <person name="Kellner H."/>
            <person name="Castanera R."/>
            <person name="Alfaro M."/>
            <person name="Ramirez L."/>
            <person name="Pisabarro A.G."/>
            <person name="Kuo A."/>
            <person name="Tritt A."/>
            <person name="Lipzen A."/>
            <person name="He G."/>
            <person name="Yan M."/>
            <person name="Ng V."/>
            <person name="Cullen D."/>
            <person name="Martin F."/>
            <person name="Rosso M.-N."/>
            <person name="Henrissat B."/>
            <person name="Hibbett D."/>
            <person name="Martinez A.T."/>
            <person name="Grigoriev I.V."/>
        </authorList>
    </citation>
    <scope>NUCLEOTIDE SEQUENCE</scope>
    <source>
        <strain evidence="3">AH 40177</strain>
    </source>
</reference>